<accession>A0A3E1NDG2</accession>
<proteinExistence type="predicted"/>
<comment type="caution">
    <text evidence="2">The sequence shown here is derived from an EMBL/GenBank/DDBJ whole genome shotgun (WGS) entry which is preliminary data.</text>
</comment>
<protein>
    <submittedName>
        <fullName evidence="2">Alpha-E domain-containing protein</fullName>
    </submittedName>
</protein>
<dbReference type="PANTHER" id="PTHR34595:SF7">
    <property type="entry name" value="SLL1039 PROTEIN"/>
    <property type="match status" value="1"/>
</dbReference>
<reference evidence="2 3" key="1">
    <citation type="submission" date="2018-08" db="EMBL/GenBank/DDBJ databases">
        <title>Chitinophagaceae sp. K23C18032701, a novel bacterium isolated from forest soil.</title>
        <authorList>
            <person name="Wang C."/>
        </authorList>
    </citation>
    <scope>NUCLEOTIDE SEQUENCE [LARGE SCALE GENOMIC DNA]</scope>
    <source>
        <strain evidence="2 3">K23C18032701</strain>
    </source>
</reference>
<evidence type="ECO:0000313" key="3">
    <source>
        <dbReference type="Proteomes" id="UP000261284"/>
    </source>
</evidence>
<keyword evidence="3" id="KW-1185">Reference proteome</keyword>
<dbReference type="InterPro" id="IPR007296">
    <property type="entry name" value="DUF403"/>
</dbReference>
<dbReference type="Proteomes" id="UP000261284">
    <property type="component" value="Unassembled WGS sequence"/>
</dbReference>
<feature type="domain" description="DUF403" evidence="1">
    <location>
        <begin position="1"/>
        <end position="310"/>
    </location>
</feature>
<dbReference type="AlphaFoldDB" id="A0A3E1NDG2"/>
<sequence length="313" mass="36242">MLSRIADALFWLNRYMERADGLLRTTSTHFTLSLDKGVNGPLNWRPLLETYVPGNEAEISALENDTQGALQKLITDTGNHNSLRILISKARENARGVQDHITKEMWEEVNQLYHVVNHPALNNRLNAHQAMDVLGLLSRHCVMYNGITDITMARGTGWSFMNIGKYLERSLETILLTDKQFGRIGYRMDDAQDIMQWRYLLLSLSGYELHLKSYRSVHYNKNVLQQVLINRDFTRSVIYSLNRIEKHLKDIPTDNQNADHIRLCSNFGRLFSKVQYLDFDTLNNQTLRPFLAELQTDLSTFGQLLGQHFFSYS</sequence>
<gene>
    <name evidence="2" type="ORF">DXN05_21780</name>
</gene>
<organism evidence="2 3">
    <name type="scientific">Deminuibacter soli</name>
    <dbReference type="NCBI Taxonomy" id="2291815"/>
    <lineage>
        <taxon>Bacteria</taxon>
        <taxon>Pseudomonadati</taxon>
        <taxon>Bacteroidota</taxon>
        <taxon>Chitinophagia</taxon>
        <taxon>Chitinophagales</taxon>
        <taxon>Chitinophagaceae</taxon>
        <taxon>Deminuibacter</taxon>
    </lineage>
</organism>
<dbReference type="Pfam" id="PF04168">
    <property type="entry name" value="Alpha-E"/>
    <property type="match status" value="1"/>
</dbReference>
<dbReference type="RefSeq" id="WP_116849418.1">
    <property type="nucleotide sequence ID" value="NZ_QTJU01000012.1"/>
</dbReference>
<dbReference type="OrthoDB" id="9803532at2"/>
<evidence type="ECO:0000313" key="2">
    <source>
        <dbReference type="EMBL" id="RFM25970.1"/>
    </source>
</evidence>
<dbReference type="EMBL" id="QTJU01000012">
    <property type="protein sequence ID" value="RFM25970.1"/>
    <property type="molecule type" value="Genomic_DNA"/>
</dbReference>
<dbReference type="InterPro" id="IPR051680">
    <property type="entry name" value="ATP-dep_Glu-Cys_Ligase-2"/>
</dbReference>
<name>A0A3E1NDG2_9BACT</name>
<dbReference type="PANTHER" id="PTHR34595">
    <property type="entry name" value="BLR5612 PROTEIN"/>
    <property type="match status" value="1"/>
</dbReference>
<evidence type="ECO:0000259" key="1">
    <source>
        <dbReference type="Pfam" id="PF04168"/>
    </source>
</evidence>